<keyword evidence="4" id="KW-1185">Reference proteome</keyword>
<comment type="function">
    <text evidence="1">Could be involved in insertion of integral membrane proteins into the membrane.</text>
</comment>
<dbReference type="AlphaFoldDB" id="A0A1R4J838"/>
<feature type="region of interest" description="Disordered" evidence="2">
    <location>
        <begin position="66"/>
        <end position="109"/>
    </location>
</feature>
<evidence type="ECO:0000256" key="1">
    <source>
        <dbReference type="HAMAP-Rule" id="MF_00386"/>
    </source>
</evidence>
<evidence type="ECO:0000313" key="4">
    <source>
        <dbReference type="Proteomes" id="UP000188342"/>
    </source>
</evidence>
<keyword evidence="1" id="KW-1003">Cell membrane</keyword>
<organism evidence="3 4">
    <name type="scientific">Luteococcus japonicus LSP_Lj1</name>
    <dbReference type="NCBI Taxonomy" id="1255658"/>
    <lineage>
        <taxon>Bacteria</taxon>
        <taxon>Bacillati</taxon>
        <taxon>Actinomycetota</taxon>
        <taxon>Actinomycetes</taxon>
        <taxon>Propionibacteriales</taxon>
        <taxon>Propionibacteriaceae</taxon>
        <taxon>Luteococcus</taxon>
    </lineage>
</organism>
<dbReference type="PANTHER" id="PTHR33383:SF1">
    <property type="entry name" value="MEMBRANE PROTEIN INSERTION EFFICIENCY FACTOR-RELATED"/>
    <property type="match status" value="1"/>
</dbReference>
<dbReference type="SMART" id="SM01234">
    <property type="entry name" value="Haemolytic"/>
    <property type="match status" value="1"/>
</dbReference>
<reference evidence="3 4" key="1">
    <citation type="submission" date="2017-02" db="EMBL/GenBank/DDBJ databases">
        <authorList>
            <person name="Peterson S.W."/>
        </authorList>
    </citation>
    <scope>NUCLEOTIDE SEQUENCE [LARGE SCALE GENOMIC DNA]</scope>
    <source>
        <strain evidence="3 4">LSP_Lj1</strain>
    </source>
</reference>
<protein>
    <recommendedName>
        <fullName evidence="1">Putative membrane protein insertion efficiency factor</fullName>
    </recommendedName>
</protein>
<dbReference type="OrthoDB" id="9801753at2"/>
<dbReference type="InterPro" id="IPR002696">
    <property type="entry name" value="Membr_insert_effic_factor_YidD"/>
</dbReference>
<dbReference type="STRING" id="1255658.FM114_06030"/>
<dbReference type="Pfam" id="PF01809">
    <property type="entry name" value="YidD"/>
    <property type="match status" value="1"/>
</dbReference>
<dbReference type="NCBIfam" id="TIGR00278">
    <property type="entry name" value="membrane protein insertion efficiency factor YidD"/>
    <property type="match status" value="1"/>
</dbReference>
<gene>
    <name evidence="3" type="ORF">FM114_06030</name>
</gene>
<dbReference type="GO" id="GO:0005886">
    <property type="term" value="C:plasma membrane"/>
    <property type="evidence" value="ECO:0007669"/>
    <property type="project" value="UniProtKB-SubCell"/>
</dbReference>
<accession>A0A1R4J838</accession>
<dbReference type="EMBL" id="FUKQ01000024">
    <property type="protein sequence ID" value="SJN28217.1"/>
    <property type="molecule type" value="Genomic_DNA"/>
</dbReference>
<dbReference type="HAMAP" id="MF_00386">
    <property type="entry name" value="UPF0161_YidD"/>
    <property type="match status" value="1"/>
</dbReference>
<proteinExistence type="inferred from homology"/>
<name>A0A1R4J838_9ACTN</name>
<dbReference type="PANTHER" id="PTHR33383">
    <property type="entry name" value="MEMBRANE PROTEIN INSERTION EFFICIENCY FACTOR-RELATED"/>
    <property type="match status" value="1"/>
</dbReference>
<comment type="similarity">
    <text evidence="1">Belongs to the UPF0161 family.</text>
</comment>
<sequence>MKHLLIAFVKFWRALVSPLYGDVCKYHPSCSAYGLQALRTRGALMGSLLAVWRILRCNPWSKGGYDPVPGSPEHDAWLAEQAAAGSSDSASLPSDVQPSALSHNTRGEI</sequence>
<evidence type="ECO:0000313" key="3">
    <source>
        <dbReference type="EMBL" id="SJN28217.1"/>
    </source>
</evidence>
<dbReference type="Proteomes" id="UP000188342">
    <property type="component" value="Unassembled WGS sequence"/>
</dbReference>
<keyword evidence="1" id="KW-0472">Membrane</keyword>
<comment type="subcellular location">
    <subcellularLocation>
        <location evidence="1">Cell membrane</location>
        <topology evidence="1">Peripheral membrane protein</topology>
        <orientation evidence="1">Cytoplasmic side</orientation>
    </subcellularLocation>
</comment>
<evidence type="ECO:0000256" key="2">
    <source>
        <dbReference type="SAM" id="MobiDB-lite"/>
    </source>
</evidence>
<feature type="compositionally biased region" description="Polar residues" evidence="2">
    <location>
        <begin position="84"/>
        <end position="109"/>
    </location>
</feature>